<dbReference type="Gene3D" id="3.40.50.1820">
    <property type="entry name" value="alpha/beta hydrolase"/>
    <property type="match status" value="1"/>
</dbReference>
<feature type="domain" description="Dienelactone hydrolase" evidence="1">
    <location>
        <begin position="33"/>
        <end position="265"/>
    </location>
</feature>
<sequence>MSCPNCFTGEVLAGEPTGSVTDLDGSVYYFAPGPDGASNKRAIILLTDVFGLPLKNSKLLADSFAQCLKCDVYVPDLFEGKPPVTEAQMSFLPDKAGVKLGFGTILKILWKVGPSLPSILRKRPAVGSVHALTFAQKLQASKHYEKLGAVGYCYGGGVALILGSDHPDLFNSIVLAHPSPPTDAQILAITAPVSWALSEDDMGIKPPRIEQIKSLYNTRETKVDWEVNVYPGTAHGFAARPAMHIPEVKDGFEKAFQQTVEWFNKTIPA</sequence>
<dbReference type="InterPro" id="IPR029058">
    <property type="entry name" value="AB_hydrolase_fold"/>
</dbReference>
<dbReference type="AlphaFoldDB" id="A0A8H6VUD4"/>
<keyword evidence="3" id="KW-1185">Reference proteome</keyword>
<dbReference type="SUPFAM" id="SSF53474">
    <property type="entry name" value="alpha/beta-Hydrolases"/>
    <property type="match status" value="1"/>
</dbReference>
<evidence type="ECO:0000259" key="1">
    <source>
        <dbReference type="Pfam" id="PF01738"/>
    </source>
</evidence>
<dbReference type="PANTHER" id="PTHR17630">
    <property type="entry name" value="DIENELACTONE HYDROLASE"/>
    <property type="match status" value="1"/>
</dbReference>
<name>A0A8H6VUD4_MYCCL</name>
<dbReference type="EMBL" id="JACAZE010000033">
    <property type="protein sequence ID" value="KAF7288579.1"/>
    <property type="molecule type" value="Genomic_DNA"/>
</dbReference>
<organism evidence="2 3">
    <name type="scientific">Mycena chlorophos</name>
    <name type="common">Agaric fungus</name>
    <name type="synonym">Agaricus chlorophos</name>
    <dbReference type="NCBI Taxonomy" id="658473"/>
    <lineage>
        <taxon>Eukaryota</taxon>
        <taxon>Fungi</taxon>
        <taxon>Dikarya</taxon>
        <taxon>Basidiomycota</taxon>
        <taxon>Agaricomycotina</taxon>
        <taxon>Agaricomycetes</taxon>
        <taxon>Agaricomycetidae</taxon>
        <taxon>Agaricales</taxon>
        <taxon>Marasmiineae</taxon>
        <taxon>Mycenaceae</taxon>
        <taxon>Mycena</taxon>
    </lineage>
</organism>
<dbReference type="PANTHER" id="PTHR17630:SF105">
    <property type="entry name" value="DIENELACTONE HYDROLASE FAMILY PROTEIN (AFU_ORTHOLOGUE AFUA_4G08790)"/>
    <property type="match status" value="1"/>
</dbReference>
<protein>
    <submittedName>
        <fullName evidence="2">DLH domain-containing protein</fullName>
    </submittedName>
</protein>
<dbReference type="Pfam" id="PF01738">
    <property type="entry name" value="DLH"/>
    <property type="match status" value="1"/>
</dbReference>
<evidence type="ECO:0000313" key="3">
    <source>
        <dbReference type="Proteomes" id="UP000613580"/>
    </source>
</evidence>
<reference evidence="2" key="1">
    <citation type="submission" date="2020-05" db="EMBL/GenBank/DDBJ databases">
        <title>Mycena genomes resolve the evolution of fungal bioluminescence.</title>
        <authorList>
            <person name="Tsai I.J."/>
        </authorList>
    </citation>
    <scope>NUCLEOTIDE SEQUENCE</scope>
    <source>
        <strain evidence="2">110903Hualien_Pintung</strain>
    </source>
</reference>
<accession>A0A8H6VUD4</accession>
<dbReference type="GO" id="GO:0016787">
    <property type="term" value="F:hydrolase activity"/>
    <property type="evidence" value="ECO:0007669"/>
    <property type="project" value="InterPro"/>
</dbReference>
<dbReference type="InterPro" id="IPR002925">
    <property type="entry name" value="Dienelactn_hydro"/>
</dbReference>
<dbReference type="Proteomes" id="UP000613580">
    <property type="component" value="Unassembled WGS sequence"/>
</dbReference>
<gene>
    <name evidence="2" type="ORF">HMN09_01387000</name>
</gene>
<dbReference type="OrthoDB" id="10019231at2759"/>
<proteinExistence type="predicted"/>
<comment type="caution">
    <text evidence="2">The sequence shown here is derived from an EMBL/GenBank/DDBJ whole genome shotgun (WGS) entry which is preliminary data.</text>
</comment>
<evidence type="ECO:0000313" key="2">
    <source>
        <dbReference type="EMBL" id="KAF7288579.1"/>
    </source>
</evidence>